<dbReference type="InterPro" id="IPR012318">
    <property type="entry name" value="HTH_CRP"/>
</dbReference>
<dbReference type="NCBIfam" id="NF045989">
    <property type="entry name" value="TransRegFnrLRhodb"/>
    <property type="match status" value="1"/>
</dbReference>
<comment type="caution">
    <text evidence="6">The sequence shown here is derived from an EMBL/GenBank/DDBJ whole genome shotgun (WGS) entry which is preliminary data.</text>
</comment>
<dbReference type="EMBL" id="BSYI01000040">
    <property type="protein sequence ID" value="GMG84651.1"/>
    <property type="molecule type" value="Genomic_DNA"/>
</dbReference>
<dbReference type="InterPro" id="IPR018490">
    <property type="entry name" value="cNMP-bd_dom_sf"/>
</dbReference>
<organism evidence="6 7">
    <name type="scientific">Paralimibaculum aggregatum</name>
    <dbReference type="NCBI Taxonomy" id="3036245"/>
    <lineage>
        <taxon>Bacteria</taxon>
        <taxon>Pseudomonadati</taxon>
        <taxon>Pseudomonadota</taxon>
        <taxon>Alphaproteobacteria</taxon>
        <taxon>Rhodobacterales</taxon>
        <taxon>Paracoccaceae</taxon>
        <taxon>Paralimibaculum</taxon>
    </lineage>
</organism>
<gene>
    <name evidence="6" type="primary">fnrL</name>
    <name evidence="6" type="ORF">LNKW23_38670</name>
</gene>
<evidence type="ECO:0000256" key="2">
    <source>
        <dbReference type="ARBA" id="ARBA00023125"/>
    </source>
</evidence>
<keyword evidence="3" id="KW-0804">Transcription</keyword>
<proteinExistence type="predicted"/>
<dbReference type="PROSITE" id="PS00042">
    <property type="entry name" value="HTH_CRP_1"/>
    <property type="match status" value="1"/>
</dbReference>
<keyword evidence="1" id="KW-0805">Transcription regulation</keyword>
<protein>
    <submittedName>
        <fullName evidence="6">Crp/Fnr family transcriptional regulator FnrL</fullName>
    </submittedName>
</protein>
<evidence type="ECO:0000256" key="1">
    <source>
        <dbReference type="ARBA" id="ARBA00023015"/>
    </source>
</evidence>
<dbReference type="PANTHER" id="PTHR24567:SF75">
    <property type="entry name" value="FUMARATE AND NITRATE REDUCTION REGULATORY PROTEIN"/>
    <property type="match status" value="1"/>
</dbReference>
<evidence type="ECO:0000313" key="7">
    <source>
        <dbReference type="Proteomes" id="UP001239909"/>
    </source>
</evidence>
<feature type="domain" description="Cyclic nucleotide-binding" evidence="4">
    <location>
        <begin position="22"/>
        <end position="139"/>
    </location>
</feature>
<dbReference type="InterPro" id="IPR036390">
    <property type="entry name" value="WH_DNA-bd_sf"/>
</dbReference>
<dbReference type="PROSITE" id="PS51063">
    <property type="entry name" value="HTH_CRP_2"/>
    <property type="match status" value="1"/>
</dbReference>
<dbReference type="SMART" id="SM00419">
    <property type="entry name" value="HTH_CRP"/>
    <property type="match status" value="1"/>
</dbReference>
<dbReference type="PANTHER" id="PTHR24567">
    <property type="entry name" value="CRP FAMILY TRANSCRIPTIONAL REGULATORY PROTEIN"/>
    <property type="match status" value="1"/>
</dbReference>
<dbReference type="InterPro" id="IPR036388">
    <property type="entry name" value="WH-like_DNA-bd_sf"/>
</dbReference>
<dbReference type="InterPro" id="IPR050397">
    <property type="entry name" value="Env_Response_Regulators"/>
</dbReference>
<accession>A0ABQ6LS67</accession>
<dbReference type="SUPFAM" id="SSF46785">
    <property type="entry name" value="Winged helix' DNA-binding domain"/>
    <property type="match status" value="1"/>
</dbReference>
<dbReference type="Gene3D" id="2.60.120.10">
    <property type="entry name" value="Jelly Rolls"/>
    <property type="match status" value="1"/>
</dbReference>
<evidence type="ECO:0000313" key="6">
    <source>
        <dbReference type="EMBL" id="GMG84651.1"/>
    </source>
</evidence>
<reference evidence="6 7" key="1">
    <citation type="submission" date="2023-04" db="EMBL/GenBank/DDBJ databases">
        <title>Marinoamorphus aggregata gen. nov., sp. Nov., isolate from tissue of brittle star Ophioplocus japonicus.</title>
        <authorList>
            <person name="Kawano K."/>
            <person name="Sawayama S."/>
            <person name="Nakagawa S."/>
        </authorList>
    </citation>
    <scope>NUCLEOTIDE SEQUENCE [LARGE SCALE GENOMIC DNA]</scope>
    <source>
        <strain evidence="6 7">NKW23</strain>
    </source>
</reference>
<feature type="domain" description="HTH crp-type" evidence="5">
    <location>
        <begin position="153"/>
        <end position="229"/>
    </location>
</feature>
<sequence>MIKPAPTKHIHCSDCPIRHRAVCSYADRDELDRLNAIKYYKTYPPGSEVVAAGEESTAIGSVVEGVVSLSKTMADGRRQMVGLMFPSDFIGRPNVPVAPFDALAVTEVTLCLFPRPRFERLMRDIPALERRLLEITLDELDAARDWMLLLGRKTAQEKIASFLTILARRAAAAGDSGGSLRIALPITREAIGDYLGLTIETVSRQMTALRKAGVIVLEDARNIHIPDFAALLEAAGEDSDGGLIA</sequence>
<dbReference type="Pfam" id="PF00027">
    <property type="entry name" value="cNMP_binding"/>
    <property type="match status" value="1"/>
</dbReference>
<dbReference type="Proteomes" id="UP001239909">
    <property type="component" value="Unassembled WGS sequence"/>
</dbReference>
<dbReference type="Pfam" id="PF13545">
    <property type="entry name" value="HTH_Crp_2"/>
    <property type="match status" value="1"/>
</dbReference>
<dbReference type="Gene3D" id="1.10.10.10">
    <property type="entry name" value="Winged helix-like DNA-binding domain superfamily/Winged helix DNA-binding domain"/>
    <property type="match status" value="1"/>
</dbReference>
<dbReference type="RefSeq" id="WP_285673737.1">
    <property type="nucleotide sequence ID" value="NZ_BSYI01000040.1"/>
</dbReference>
<evidence type="ECO:0000256" key="3">
    <source>
        <dbReference type="ARBA" id="ARBA00023163"/>
    </source>
</evidence>
<dbReference type="CDD" id="cd00038">
    <property type="entry name" value="CAP_ED"/>
    <property type="match status" value="1"/>
</dbReference>
<evidence type="ECO:0000259" key="5">
    <source>
        <dbReference type="PROSITE" id="PS51063"/>
    </source>
</evidence>
<dbReference type="InterPro" id="IPR014710">
    <property type="entry name" value="RmlC-like_jellyroll"/>
</dbReference>
<dbReference type="InterPro" id="IPR018335">
    <property type="entry name" value="Tscrpt_reg_HTH_Crp-type_CS"/>
</dbReference>
<keyword evidence="7" id="KW-1185">Reference proteome</keyword>
<dbReference type="SMART" id="SM00100">
    <property type="entry name" value="cNMP"/>
    <property type="match status" value="1"/>
</dbReference>
<evidence type="ECO:0000259" key="4">
    <source>
        <dbReference type="PROSITE" id="PS50042"/>
    </source>
</evidence>
<dbReference type="PROSITE" id="PS50042">
    <property type="entry name" value="CNMP_BINDING_3"/>
    <property type="match status" value="1"/>
</dbReference>
<name>A0ABQ6LS67_9RHOB</name>
<dbReference type="CDD" id="cd00092">
    <property type="entry name" value="HTH_CRP"/>
    <property type="match status" value="1"/>
</dbReference>
<dbReference type="PRINTS" id="PR00034">
    <property type="entry name" value="HTHCRP"/>
</dbReference>
<dbReference type="SUPFAM" id="SSF51206">
    <property type="entry name" value="cAMP-binding domain-like"/>
    <property type="match status" value="1"/>
</dbReference>
<keyword evidence="2" id="KW-0238">DNA-binding</keyword>
<dbReference type="InterPro" id="IPR000595">
    <property type="entry name" value="cNMP-bd_dom"/>
</dbReference>